<dbReference type="EMBL" id="CP015124">
    <property type="protein sequence ID" value="ANP35187.1"/>
    <property type="molecule type" value="Genomic_DNA"/>
</dbReference>
<gene>
    <name evidence="1" type="ORF">JL2886_00254</name>
</gene>
<dbReference type="Proteomes" id="UP000092565">
    <property type="component" value="Chromosome"/>
</dbReference>
<accession>A0A1B0ZM15</accession>
<evidence type="ECO:0000313" key="1">
    <source>
        <dbReference type="EMBL" id="ANP35187.1"/>
    </source>
</evidence>
<organism evidence="1 2">
    <name type="scientific">Phaeobacter gallaeciensis</name>
    <dbReference type="NCBI Taxonomy" id="60890"/>
    <lineage>
        <taxon>Bacteria</taxon>
        <taxon>Pseudomonadati</taxon>
        <taxon>Pseudomonadota</taxon>
        <taxon>Alphaproteobacteria</taxon>
        <taxon>Rhodobacterales</taxon>
        <taxon>Roseobacteraceae</taxon>
        <taxon>Phaeobacter</taxon>
    </lineage>
</organism>
<name>A0A1B0ZM15_9RHOB</name>
<protein>
    <submittedName>
        <fullName evidence="1">Uncharacterized protein</fullName>
    </submittedName>
</protein>
<sequence length="38" mass="4213">MSGPLLCVCSAAFLECDPETRVPVFDNTWGLSDLLLWL</sequence>
<proteinExistence type="predicted"/>
<evidence type="ECO:0000313" key="2">
    <source>
        <dbReference type="Proteomes" id="UP000092565"/>
    </source>
</evidence>
<reference evidence="1 2" key="1">
    <citation type="submission" date="2016-04" db="EMBL/GenBank/DDBJ databases">
        <authorList>
            <person name="Evans L.H."/>
            <person name="Alamgir A."/>
            <person name="Owens N."/>
            <person name="Weber N.D."/>
            <person name="Virtaneva K."/>
            <person name="Barbian K."/>
            <person name="Babar A."/>
            <person name="Rosenke K."/>
        </authorList>
    </citation>
    <scope>NUCLEOTIDE SEQUENCE [LARGE SCALE GENOMIC DNA]</scope>
    <source>
        <strain evidence="1 2">JL2886</strain>
    </source>
</reference>
<keyword evidence="2" id="KW-1185">Reference proteome</keyword>
<dbReference type="AlphaFoldDB" id="A0A1B0ZM15"/>